<keyword evidence="5 7" id="KW-0663">Pyridoxal phosphate</keyword>
<accession>A0A6L5G393</accession>
<organism evidence="10 11">
    <name type="scientific">Glycomyces albidus</name>
    <dbReference type="NCBI Taxonomy" id="2656774"/>
    <lineage>
        <taxon>Bacteria</taxon>
        <taxon>Bacillati</taxon>
        <taxon>Actinomycetota</taxon>
        <taxon>Actinomycetes</taxon>
        <taxon>Glycomycetales</taxon>
        <taxon>Glycomycetaceae</taxon>
        <taxon>Glycomyces</taxon>
    </lineage>
</organism>
<evidence type="ECO:0000256" key="4">
    <source>
        <dbReference type="ARBA" id="ARBA00022679"/>
    </source>
</evidence>
<dbReference type="InterPro" id="IPR015424">
    <property type="entry name" value="PyrdxlP-dep_Trfase"/>
</dbReference>
<keyword evidence="4 10" id="KW-0808">Transferase</keyword>
<comment type="catalytic activity">
    <reaction evidence="6">
        <text>6-carboxyhexanoyl-[ACP] + L-alanine + H(+) = (8S)-8-amino-7-oxononanoate + holo-[ACP] + CO2</text>
        <dbReference type="Rhea" id="RHEA:42288"/>
        <dbReference type="Rhea" id="RHEA-COMP:9685"/>
        <dbReference type="Rhea" id="RHEA-COMP:9955"/>
        <dbReference type="ChEBI" id="CHEBI:15378"/>
        <dbReference type="ChEBI" id="CHEBI:16526"/>
        <dbReference type="ChEBI" id="CHEBI:57972"/>
        <dbReference type="ChEBI" id="CHEBI:64479"/>
        <dbReference type="ChEBI" id="CHEBI:78846"/>
        <dbReference type="ChEBI" id="CHEBI:149468"/>
        <dbReference type="EC" id="2.3.1.47"/>
    </reaction>
</comment>
<comment type="cofactor">
    <cofactor evidence="1 7">
        <name>pyridoxal 5'-phosphate</name>
        <dbReference type="ChEBI" id="CHEBI:597326"/>
    </cofactor>
</comment>
<feature type="compositionally biased region" description="Pro residues" evidence="8">
    <location>
        <begin position="413"/>
        <end position="430"/>
    </location>
</feature>
<protein>
    <recommendedName>
        <fullName evidence="3">8-amino-7-oxononanoate synthase</fullName>
        <ecNumber evidence="3">2.3.1.47</ecNumber>
    </recommendedName>
</protein>
<dbReference type="Pfam" id="PF00155">
    <property type="entry name" value="Aminotran_1_2"/>
    <property type="match status" value="1"/>
</dbReference>
<dbReference type="EMBL" id="WIAO01000002">
    <property type="protein sequence ID" value="MQM24357.1"/>
    <property type="molecule type" value="Genomic_DNA"/>
</dbReference>
<dbReference type="EC" id="2.3.1.47" evidence="3"/>
<name>A0A6L5G393_9ACTN</name>
<dbReference type="PANTHER" id="PTHR13693:SF100">
    <property type="entry name" value="8-AMINO-7-OXONONANOATE SYNTHASE"/>
    <property type="match status" value="1"/>
</dbReference>
<feature type="compositionally biased region" description="Pro residues" evidence="8">
    <location>
        <begin position="68"/>
        <end position="83"/>
    </location>
</feature>
<evidence type="ECO:0000256" key="1">
    <source>
        <dbReference type="ARBA" id="ARBA00001933"/>
    </source>
</evidence>
<feature type="region of interest" description="Disordered" evidence="8">
    <location>
        <begin position="1"/>
        <end position="107"/>
    </location>
</feature>
<evidence type="ECO:0000256" key="8">
    <source>
        <dbReference type="SAM" id="MobiDB-lite"/>
    </source>
</evidence>
<dbReference type="InterPro" id="IPR050087">
    <property type="entry name" value="AON_synthase_class-II"/>
</dbReference>
<dbReference type="GO" id="GO:0030170">
    <property type="term" value="F:pyridoxal phosphate binding"/>
    <property type="evidence" value="ECO:0007669"/>
    <property type="project" value="InterPro"/>
</dbReference>
<keyword evidence="11" id="KW-1185">Reference proteome</keyword>
<evidence type="ECO:0000259" key="9">
    <source>
        <dbReference type="Pfam" id="PF00155"/>
    </source>
</evidence>
<feature type="compositionally biased region" description="Low complexity" evidence="8">
    <location>
        <begin position="50"/>
        <end position="67"/>
    </location>
</feature>
<dbReference type="Gene3D" id="3.40.640.10">
    <property type="entry name" value="Type I PLP-dependent aspartate aminotransferase-like (Major domain)"/>
    <property type="match status" value="1"/>
</dbReference>
<dbReference type="GO" id="GO:0009102">
    <property type="term" value="P:biotin biosynthetic process"/>
    <property type="evidence" value="ECO:0007669"/>
    <property type="project" value="TreeGrafter"/>
</dbReference>
<sequence>MTPEPEPTAAPRPIAPPGATEPRAEPHPAPHATPQWELQSEPRPGGSPQARAALAERLARRPAFTAASPPPGSEPQAPPPQPARTPAVPQAEPQPARTPAAPPAAPAVPAVWDRLARKADLRAKAGLTRTARVRADAVDLAGNDYLGLSRHPDVLGAAAAALAEHGLGAGGSRVVRGTTPLHEAFEADFARHTGTETAVLYSSGYLANLGAVAALAAGPVLLDAHAHASLHDAARLAGRRAETFAHNDLDDLEHRLRTLRPALVAVESVYSVLGDAAPLRELLALAGAHGALLLVDEAHAVGTVGPHGAGGVAAAGLAGDPGIVVTATLSKALGAAGGIVAGPAVLRRHLHDTGRTFIYDTAPPPAVIAGAAAALAVARESDSARTELARRAALAAASWTPPRPRPACARRPPGTPAPPPNGPRDAPPAASPSAASGPRPPPTTAPACASPSTPASPRPSSRPPSTPSWRHVRDPVPRPGPGDRHRHRRRQDRHRRRPRGRAHPAGPQRRRHQDRPDRRR</sequence>
<dbReference type="InterPro" id="IPR015421">
    <property type="entry name" value="PyrdxlP-dep_Trfase_major"/>
</dbReference>
<feature type="region of interest" description="Disordered" evidence="8">
    <location>
        <begin position="394"/>
        <end position="520"/>
    </location>
</feature>
<dbReference type="Proteomes" id="UP000477750">
    <property type="component" value="Unassembled WGS sequence"/>
</dbReference>
<feature type="compositionally biased region" description="Pro residues" evidence="8">
    <location>
        <begin position="1"/>
        <end position="16"/>
    </location>
</feature>
<evidence type="ECO:0000313" key="11">
    <source>
        <dbReference type="Proteomes" id="UP000477750"/>
    </source>
</evidence>
<dbReference type="GO" id="GO:0008710">
    <property type="term" value="F:8-amino-7-oxononanoate synthase activity"/>
    <property type="evidence" value="ECO:0007669"/>
    <property type="project" value="UniProtKB-EC"/>
</dbReference>
<comment type="similarity">
    <text evidence="2">Belongs to the class-II pyridoxal-phosphate-dependent aminotransferase family. BioF subfamily.</text>
</comment>
<dbReference type="SUPFAM" id="SSF53383">
    <property type="entry name" value="PLP-dependent transferases"/>
    <property type="match status" value="1"/>
</dbReference>
<evidence type="ECO:0000313" key="10">
    <source>
        <dbReference type="EMBL" id="MQM24357.1"/>
    </source>
</evidence>
<evidence type="ECO:0000256" key="7">
    <source>
        <dbReference type="RuleBase" id="RU003693"/>
    </source>
</evidence>
<evidence type="ECO:0000256" key="3">
    <source>
        <dbReference type="ARBA" id="ARBA00013187"/>
    </source>
</evidence>
<dbReference type="InterPro" id="IPR004839">
    <property type="entry name" value="Aminotransferase_I/II_large"/>
</dbReference>
<evidence type="ECO:0000256" key="6">
    <source>
        <dbReference type="ARBA" id="ARBA00047715"/>
    </source>
</evidence>
<comment type="caution">
    <text evidence="10">The sequence shown here is derived from an EMBL/GenBank/DDBJ whole genome shotgun (WGS) entry which is preliminary data.</text>
</comment>
<feature type="domain" description="Aminotransferase class I/classII large" evidence="9">
    <location>
        <begin position="136"/>
        <end position="393"/>
    </location>
</feature>
<feature type="compositionally biased region" description="Low complexity" evidence="8">
    <location>
        <begin position="84"/>
        <end position="99"/>
    </location>
</feature>
<dbReference type="AlphaFoldDB" id="A0A6L5G393"/>
<proteinExistence type="inferred from homology"/>
<evidence type="ECO:0000256" key="2">
    <source>
        <dbReference type="ARBA" id="ARBA00010008"/>
    </source>
</evidence>
<reference evidence="10 11" key="1">
    <citation type="submission" date="2019-10" db="EMBL/GenBank/DDBJ databases">
        <title>Glycomyces albidus sp. nov., a novel actinomycete isolated from rhizosphere soil of wheat (Triticum aestivum L.).</title>
        <authorList>
            <person name="Qian L."/>
        </authorList>
    </citation>
    <scope>NUCLEOTIDE SEQUENCE [LARGE SCALE GENOMIC DNA]</scope>
    <source>
        <strain evidence="10 11">NEAU-7082</strain>
    </source>
</reference>
<dbReference type="InterPro" id="IPR001917">
    <property type="entry name" value="Aminotrans_II_pyridoxalP_BS"/>
</dbReference>
<dbReference type="GO" id="GO:0008483">
    <property type="term" value="F:transaminase activity"/>
    <property type="evidence" value="ECO:0007669"/>
    <property type="project" value="UniProtKB-KW"/>
</dbReference>
<feature type="compositionally biased region" description="Basic residues" evidence="8">
    <location>
        <begin position="484"/>
        <end position="513"/>
    </location>
</feature>
<gene>
    <name evidence="10" type="ORF">GFD30_01995</name>
</gene>
<dbReference type="PANTHER" id="PTHR13693">
    <property type="entry name" value="CLASS II AMINOTRANSFERASE/8-AMINO-7-OXONONANOATE SYNTHASE"/>
    <property type="match status" value="1"/>
</dbReference>
<feature type="compositionally biased region" description="Pro residues" evidence="8">
    <location>
        <begin position="454"/>
        <end position="466"/>
    </location>
</feature>
<keyword evidence="10" id="KW-0032">Aminotransferase</keyword>
<dbReference type="PROSITE" id="PS00599">
    <property type="entry name" value="AA_TRANSFER_CLASS_2"/>
    <property type="match status" value="1"/>
</dbReference>
<evidence type="ECO:0000256" key="5">
    <source>
        <dbReference type="ARBA" id="ARBA00022898"/>
    </source>
</evidence>